<evidence type="ECO:0000313" key="1">
    <source>
        <dbReference type="EMBL" id="MEJ8633051.1"/>
    </source>
</evidence>
<dbReference type="Proteomes" id="UP001377168">
    <property type="component" value="Unassembled WGS sequence"/>
</dbReference>
<dbReference type="EMBL" id="JBBKAJ010000022">
    <property type="protein sequence ID" value="MEJ8633051.1"/>
    <property type="molecule type" value="Genomic_DNA"/>
</dbReference>
<accession>A0ACC6PNZ1</accession>
<evidence type="ECO:0000313" key="2">
    <source>
        <dbReference type="Proteomes" id="UP001377168"/>
    </source>
</evidence>
<name>A0ACC6PNZ1_9ACTN</name>
<protein>
    <submittedName>
        <fullName evidence="1">Polyprenyl synthetase family protein</fullName>
    </submittedName>
</protein>
<sequence>MLGTQVMQNGTGILTGRPQTGTPPTAGPHVDRDVTAAVEQVLGRYVRERVHEASRVDARFAADVAEQLAQFVIRGGKRLRAGFLWWGLRAAGGTTDGEEADAALRLGAAIELIQGCALVHDDVMDESPVRRGAPAVHAAFAQAHTTQGMRGSSAAFGTAAAILAGDLALSWADDLMISTALMSPQGARVHREWQAMRTELVAGQYLDMHAQATGSSSVVEAVRIAGLKSALYTVERPLALGAALAGADERTTDALRSAGRCAGIAFQLRDDLVGAFGDPTSSGKPSGDDLREGKATYLRAVAVHLAAAGGCKDVTDALNPEDEGRSLTDDEVDRLRQAIESTGAPAVVEEKIDRLVELSVRHLESLDSEPYIVGELTRLVCRAAGVQPNRTGERP</sequence>
<organism evidence="1 2">
    <name type="scientific">Streptomyces achmelvichensis</name>
    <dbReference type="NCBI Taxonomy" id="3134111"/>
    <lineage>
        <taxon>Bacteria</taxon>
        <taxon>Bacillati</taxon>
        <taxon>Actinomycetota</taxon>
        <taxon>Actinomycetes</taxon>
        <taxon>Kitasatosporales</taxon>
        <taxon>Streptomycetaceae</taxon>
        <taxon>Streptomyces</taxon>
    </lineage>
</organism>
<comment type="caution">
    <text evidence="1">The sequence shown here is derived from an EMBL/GenBank/DDBJ whole genome shotgun (WGS) entry which is preliminary data.</text>
</comment>
<reference evidence="1" key="1">
    <citation type="submission" date="2024-03" db="EMBL/GenBank/DDBJ databases">
        <title>Novel Streptomyces species of biotechnological and ecological value are a feature of Machair soil.</title>
        <authorList>
            <person name="Prole J.R."/>
            <person name="Goodfellow M."/>
            <person name="Allenby N."/>
            <person name="Ward A.C."/>
        </authorList>
    </citation>
    <scope>NUCLEOTIDE SEQUENCE</scope>
    <source>
        <strain evidence="1">MS2.AVA.5</strain>
    </source>
</reference>
<keyword evidence="2" id="KW-1185">Reference proteome</keyword>
<proteinExistence type="predicted"/>
<gene>
    <name evidence="1" type="ORF">WKI67_06545</name>
</gene>